<sequence length="353" mass="41006">MNGAEKKLLDDRTIIKEERRQVETEIEHMNGAKMWESGEKKKALDLLAHYKEQIRLRQEEMAHSVLHVQELSQEIAVLQSKLKLLNERKFLAQRKILEPSLEDLLDTKSRSWDPLSRSVYNKTKELVHDYESVASSSDRSSRFVVALVFLLMYTLLVGCMYLAYFMFVRARLSVSKLILLGDICFASFWILVTVLNLILSRDPLYVFSTRISHPFIFFQLTWLCSFVGYTILRVIHLAVSMSLSVLAEVVCVIVVGHHYYIHIWRPAMMDEEFGEYFVFYLCYCCLFIGFSVNKLQALLPLQSMGRSKLSLGDYLRIVLKRLTEPEAPRDEFAASLKVEDADTFDLFANIRKE</sequence>
<accession>A0A7S1EPK5</accession>
<keyword evidence="1" id="KW-1133">Transmembrane helix</keyword>
<proteinExistence type="predicted"/>
<organism evidence="2">
    <name type="scientific">Timspurckia oligopyrenoides</name>
    <dbReference type="NCBI Taxonomy" id="708627"/>
    <lineage>
        <taxon>Eukaryota</taxon>
        <taxon>Rhodophyta</taxon>
        <taxon>Bangiophyceae</taxon>
        <taxon>Porphyridiales</taxon>
        <taxon>Porphyridiaceae</taxon>
        <taxon>Timspurckia</taxon>
    </lineage>
</organism>
<feature type="transmembrane region" description="Helical" evidence="1">
    <location>
        <begin position="239"/>
        <end position="261"/>
    </location>
</feature>
<keyword evidence="1" id="KW-0472">Membrane</keyword>
<feature type="transmembrane region" description="Helical" evidence="1">
    <location>
        <begin position="143"/>
        <end position="165"/>
    </location>
</feature>
<evidence type="ECO:0000256" key="1">
    <source>
        <dbReference type="SAM" id="Phobius"/>
    </source>
</evidence>
<dbReference type="EMBL" id="HBFP01000154">
    <property type="protein sequence ID" value="CAD8815724.1"/>
    <property type="molecule type" value="Transcribed_RNA"/>
</dbReference>
<dbReference type="AlphaFoldDB" id="A0A7S1EPK5"/>
<reference evidence="2" key="1">
    <citation type="submission" date="2021-01" db="EMBL/GenBank/DDBJ databases">
        <authorList>
            <person name="Corre E."/>
            <person name="Pelletier E."/>
            <person name="Niang G."/>
            <person name="Scheremetjew M."/>
            <person name="Finn R."/>
            <person name="Kale V."/>
            <person name="Holt S."/>
            <person name="Cochrane G."/>
            <person name="Meng A."/>
            <person name="Brown T."/>
            <person name="Cohen L."/>
        </authorList>
    </citation>
    <scope>NUCLEOTIDE SEQUENCE</scope>
    <source>
        <strain evidence="2">CCMP3278</strain>
    </source>
</reference>
<feature type="transmembrane region" description="Helical" evidence="1">
    <location>
        <begin position="273"/>
        <end position="292"/>
    </location>
</feature>
<feature type="transmembrane region" description="Helical" evidence="1">
    <location>
        <begin position="177"/>
        <end position="199"/>
    </location>
</feature>
<gene>
    <name evidence="2" type="ORF">TOLI1172_LOCUS112</name>
</gene>
<feature type="transmembrane region" description="Helical" evidence="1">
    <location>
        <begin position="211"/>
        <end position="232"/>
    </location>
</feature>
<name>A0A7S1EPK5_9RHOD</name>
<evidence type="ECO:0000313" key="2">
    <source>
        <dbReference type="EMBL" id="CAD8815724.1"/>
    </source>
</evidence>
<keyword evidence="1" id="KW-0812">Transmembrane</keyword>
<protein>
    <submittedName>
        <fullName evidence="2">Uncharacterized protein</fullName>
    </submittedName>
</protein>